<dbReference type="GO" id="GO:0006154">
    <property type="term" value="P:adenosine catabolic process"/>
    <property type="evidence" value="ECO:0007669"/>
    <property type="project" value="TreeGrafter"/>
</dbReference>
<dbReference type="InterPro" id="IPR006330">
    <property type="entry name" value="Ado/ade_deaminase"/>
</dbReference>
<dbReference type="AlphaFoldDB" id="A0AAV6UCD3"/>
<evidence type="ECO:0000259" key="11">
    <source>
        <dbReference type="Pfam" id="PF00962"/>
    </source>
</evidence>
<dbReference type="PANTHER" id="PTHR11409">
    <property type="entry name" value="ADENOSINE DEAMINASE"/>
    <property type="match status" value="1"/>
</dbReference>
<keyword evidence="7" id="KW-0546">Nucleotide metabolism</keyword>
<name>A0AAV6UCD3_9ARAC</name>
<dbReference type="GO" id="GO:0009117">
    <property type="term" value="P:nucleotide metabolic process"/>
    <property type="evidence" value="ECO:0007669"/>
    <property type="project" value="UniProtKB-KW"/>
</dbReference>
<evidence type="ECO:0000256" key="3">
    <source>
        <dbReference type="ARBA" id="ARBA00011245"/>
    </source>
</evidence>
<sequence length="351" mass="40303">MNSRNDDVYNFIRSIPKVELHAHLNGSLSNRTLKKLVSLKLEMNPDINKEYLSIPCLSPVRDLNQCFEVFSFISKVVDNPHAVYMAAVDTIEDFYNDGVRYLELRTTPKENDQDMTQETYIQSVLKAITHTTETTCKGMIVKLLLSIDRRRPLKYAETTLKVAQQLIGECSNIIGIDLSGDPSQGHIKNFLPILERGKQLGLKLAVHVAELPDQHEEVELLLKMQPDRLGHGTFLHPDKNGSSRNFELLKQLQIPLEICLTSNVACKTVPSYEDHHFKLFHKINYPCVLCTDDKGVFNTSLSDEYYLASQHYSLSKDDLFKISYESISYSFCTELEKSLLRQHWEEFKKKT</sequence>
<evidence type="ECO:0000256" key="2">
    <source>
        <dbReference type="ARBA" id="ARBA00006676"/>
    </source>
</evidence>
<comment type="catalytic activity">
    <reaction evidence="8">
        <text>N(6)-methyl-AMP + H2O + H(+) = IMP + methylamine</text>
        <dbReference type="Rhea" id="RHEA:16001"/>
        <dbReference type="ChEBI" id="CHEBI:15377"/>
        <dbReference type="ChEBI" id="CHEBI:15378"/>
        <dbReference type="ChEBI" id="CHEBI:58053"/>
        <dbReference type="ChEBI" id="CHEBI:59338"/>
        <dbReference type="ChEBI" id="CHEBI:144842"/>
    </reaction>
    <physiologicalReaction direction="left-to-right" evidence="8">
        <dbReference type="Rhea" id="RHEA:16002"/>
    </physiologicalReaction>
</comment>
<dbReference type="GO" id="GO:0046872">
    <property type="term" value="F:metal ion binding"/>
    <property type="evidence" value="ECO:0007669"/>
    <property type="project" value="UniProtKB-KW"/>
</dbReference>
<dbReference type="CDD" id="cd00443">
    <property type="entry name" value="ADA_AMPD"/>
    <property type="match status" value="1"/>
</dbReference>
<dbReference type="FunFam" id="3.20.20.140:FF:000033">
    <property type="entry name" value="Adenosine deaminase-like protein"/>
    <property type="match status" value="1"/>
</dbReference>
<comment type="subunit">
    <text evidence="3">Monomer.</text>
</comment>
<evidence type="ECO:0000256" key="6">
    <source>
        <dbReference type="ARBA" id="ARBA00022833"/>
    </source>
</evidence>
<evidence type="ECO:0000256" key="4">
    <source>
        <dbReference type="ARBA" id="ARBA00022723"/>
    </source>
</evidence>
<gene>
    <name evidence="12" type="ORF">JTE90_008838</name>
</gene>
<feature type="domain" description="Adenosine deaminase" evidence="11">
    <location>
        <begin position="16"/>
        <end position="341"/>
    </location>
</feature>
<evidence type="ECO:0000256" key="7">
    <source>
        <dbReference type="ARBA" id="ARBA00023080"/>
    </source>
</evidence>
<evidence type="ECO:0000313" key="12">
    <source>
        <dbReference type="EMBL" id="KAG8181363.1"/>
    </source>
</evidence>
<evidence type="ECO:0000256" key="10">
    <source>
        <dbReference type="ARBA" id="ARBA00070474"/>
    </source>
</evidence>
<evidence type="ECO:0000256" key="1">
    <source>
        <dbReference type="ARBA" id="ARBA00001947"/>
    </source>
</evidence>
<proteinExistence type="inferred from homology"/>
<dbReference type="Proteomes" id="UP000827092">
    <property type="component" value="Unassembled WGS sequence"/>
</dbReference>
<comment type="caution">
    <text evidence="12">The sequence shown here is derived from an EMBL/GenBank/DDBJ whole genome shotgun (WGS) entry which is preliminary data.</text>
</comment>
<accession>A0AAV6UCD3</accession>
<dbReference type="GO" id="GO:0004000">
    <property type="term" value="F:adenosine deaminase activity"/>
    <property type="evidence" value="ECO:0007669"/>
    <property type="project" value="TreeGrafter"/>
</dbReference>
<dbReference type="SUPFAM" id="SSF51556">
    <property type="entry name" value="Metallo-dependent hydrolases"/>
    <property type="match status" value="1"/>
</dbReference>
<protein>
    <recommendedName>
        <fullName evidence="10">Adenosine deaminase-like protein</fullName>
    </recommendedName>
</protein>
<comment type="function">
    <text evidence="9">Catalyzes the hydrolysis of the free cytosolic methylated adenosine nucleotide N(6)-methyl-AMP (N6-mAMP) to produce inositol monophosphate (IMP) and methylamine. Is required for the catabolism of cytosolic N6-mAMP, which is derived from the degradation of mRNA containing N6-methylated adenine (m6A).</text>
</comment>
<organism evidence="12 13">
    <name type="scientific">Oedothorax gibbosus</name>
    <dbReference type="NCBI Taxonomy" id="931172"/>
    <lineage>
        <taxon>Eukaryota</taxon>
        <taxon>Metazoa</taxon>
        <taxon>Ecdysozoa</taxon>
        <taxon>Arthropoda</taxon>
        <taxon>Chelicerata</taxon>
        <taxon>Arachnida</taxon>
        <taxon>Araneae</taxon>
        <taxon>Araneomorphae</taxon>
        <taxon>Entelegynae</taxon>
        <taxon>Araneoidea</taxon>
        <taxon>Linyphiidae</taxon>
        <taxon>Erigoninae</taxon>
        <taxon>Oedothorax</taxon>
    </lineage>
</organism>
<evidence type="ECO:0000313" key="13">
    <source>
        <dbReference type="Proteomes" id="UP000827092"/>
    </source>
</evidence>
<keyword evidence="6" id="KW-0862">Zinc</keyword>
<keyword evidence="13" id="KW-1185">Reference proteome</keyword>
<dbReference type="InterPro" id="IPR032466">
    <property type="entry name" value="Metal_Hydrolase"/>
</dbReference>
<comment type="cofactor">
    <cofactor evidence="1">
        <name>Zn(2+)</name>
        <dbReference type="ChEBI" id="CHEBI:29105"/>
    </cofactor>
</comment>
<evidence type="ECO:0000256" key="5">
    <source>
        <dbReference type="ARBA" id="ARBA00022801"/>
    </source>
</evidence>
<evidence type="ECO:0000256" key="8">
    <source>
        <dbReference type="ARBA" id="ARBA00048787"/>
    </source>
</evidence>
<dbReference type="PANTHER" id="PTHR11409:SF42">
    <property type="entry name" value="ADENOSINE DEAMINASE-LIKE PROTEIN"/>
    <property type="match status" value="1"/>
</dbReference>
<comment type="similarity">
    <text evidence="2">Belongs to the metallo-dependent hydrolases superfamily. Adenosine and AMP deaminases family.</text>
</comment>
<dbReference type="Pfam" id="PF00962">
    <property type="entry name" value="A_deaminase"/>
    <property type="match status" value="1"/>
</dbReference>
<dbReference type="Gene3D" id="3.20.20.140">
    <property type="entry name" value="Metal-dependent hydrolases"/>
    <property type="match status" value="1"/>
</dbReference>
<dbReference type="GO" id="GO:0046103">
    <property type="term" value="P:inosine biosynthetic process"/>
    <property type="evidence" value="ECO:0007669"/>
    <property type="project" value="TreeGrafter"/>
</dbReference>
<reference evidence="12 13" key="1">
    <citation type="journal article" date="2022" name="Nat. Ecol. Evol.">
        <title>A masculinizing supergene underlies an exaggerated male reproductive morph in a spider.</title>
        <authorList>
            <person name="Hendrickx F."/>
            <person name="De Corte Z."/>
            <person name="Sonet G."/>
            <person name="Van Belleghem S.M."/>
            <person name="Kostlbacher S."/>
            <person name="Vangestel C."/>
        </authorList>
    </citation>
    <scope>NUCLEOTIDE SEQUENCE [LARGE SCALE GENOMIC DNA]</scope>
    <source>
        <strain evidence="12">W744_W776</strain>
    </source>
</reference>
<keyword evidence="5" id="KW-0378">Hydrolase</keyword>
<keyword evidence="4" id="KW-0479">Metal-binding</keyword>
<dbReference type="InterPro" id="IPR001365">
    <property type="entry name" value="A_deaminase_dom"/>
</dbReference>
<dbReference type="EMBL" id="JAFNEN010000519">
    <property type="protein sequence ID" value="KAG8181363.1"/>
    <property type="molecule type" value="Genomic_DNA"/>
</dbReference>
<evidence type="ECO:0000256" key="9">
    <source>
        <dbReference type="ARBA" id="ARBA00057464"/>
    </source>
</evidence>